<keyword evidence="4" id="KW-0378">Hydrolase</keyword>
<keyword evidence="3 11" id="KW-0732">Signal</keyword>
<feature type="domain" description="Peptidase S1A alpha-lytic prodomain" evidence="12">
    <location>
        <begin position="130"/>
        <end position="186"/>
    </location>
</feature>
<dbReference type="SUPFAM" id="SSF50494">
    <property type="entry name" value="Trypsin-like serine proteases"/>
    <property type="match status" value="1"/>
</dbReference>
<evidence type="ECO:0000256" key="10">
    <source>
        <dbReference type="SAM" id="MobiDB-lite"/>
    </source>
</evidence>
<dbReference type="InterPro" id="IPR001316">
    <property type="entry name" value="Pept_S1A_streptogrisin"/>
</dbReference>
<evidence type="ECO:0000256" key="11">
    <source>
        <dbReference type="SAM" id="SignalP"/>
    </source>
</evidence>
<dbReference type="InterPro" id="IPR035070">
    <property type="entry name" value="Streptogrisin_prodomain"/>
</dbReference>
<dbReference type="Gene3D" id="2.40.10.10">
    <property type="entry name" value="Trypsin-like serine proteases"/>
    <property type="match status" value="2"/>
</dbReference>
<evidence type="ECO:0000256" key="4">
    <source>
        <dbReference type="ARBA" id="ARBA00022801"/>
    </source>
</evidence>
<dbReference type="CDD" id="cd21112">
    <property type="entry name" value="alphaLP-like"/>
    <property type="match status" value="1"/>
</dbReference>
<feature type="disulfide bond" evidence="9">
    <location>
        <begin position="300"/>
        <end position="310"/>
    </location>
</feature>
<dbReference type="AlphaFoldDB" id="A0A949JI68"/>
<sequence>MLRSRRTAIAAAAVAVAALGVTTLPSVAGAQQATPDRTAAVEKATEGVSSGLLKAMERDLGLTADQAKVRITNEAEALKLEPTVRKDLGAAFAGSWVTQKSADLVVATTDKSQLASIEKAGATAKLVDHNVKSLEKALKKLDTAAEKSAGTVAPVRYLDVKTNKVVVLSAKPAEAKKLVAASGVDAGSVQVVKSDEAPQPMYNLVGGDAYYMGGGRCSVGFSVRQGSTPGFATAGHCGTVGTSTSGYNQVSQGTFRGSVFPGSDRAWVAVNSNWTPTPTVNGSGSRVAGSQQAPVGSSICRSGSTTGWHCGTIQQHGTSVTYPQGTISGVTRTSVCAEPGDSGGSYISGSQAQGVTSGGSGNCSSGGTTYHQPINPILSAWNLTLVTG</sequence>
<comment type="similarity">
    <text evidence="1">Belongs to the peptidase S1 family.</text>
</comment>
<feature type="active site" description="Charge relay system" evidence="8">
    <location>
        <position position="264"/>
    </location>
</feature>
<evidence type="ECO:0000256" key="5">
    <source>
        <dbReference type="ARBA" id="ARBA00022825"/>
    </source>
</evidence>
<keyword evidence="2" id="KW-0645">Protease</keyword>
<accession>A0A949JI68</accession>
<dbReference type="Proteomes" id="UP000694501">
    <property type="component" value="Unassembled WGS sequence"/>
</dbReference>
<evidence type="ECO:0000256" key="8">
    <source>
        <dbReference type="PIRSR" id="PIRSR001134-1"/>
    </source>
</evidence>
<feature type="signal peptide" evidence="11">
    <location>
        <begin position="1"/>
        <end position="30"/>
    </location>
</feature>
<gene>
    <name evidence="13" type="ORF">JGS22_023915</name>
</gene>
<evidence type="ECO:0000256" key="6">
    <source>
        <dbReference type="ARBA" id="ARBA00023145"/>
    </source>
</evidence>
<evidence type="ECO:0000256" key="2">
    <source>
        <dbReference type="ARBA" id="ARBA00022670"/>
    </source>
</evidence>
<feature type="active site" description="Charge relay system" evidence="8">
    <location>
        <position position="342"/>
    </location>
</feature>
<feature type="chain" id="PRO_5036731703" evidence="11">
    <location>
        <begin position="31"/>
        <end position="388"/>
    </location>
</feature>
<keyword evidence="7 9" id="KW-1015">Disulfide bond</keyword>
<evidence type="ECO:0000256" key="1">
    <source>
        <dbReference type="ARBA" id="ARBA00007664"/>
    </source>
</evidence>
<dbReference type="GO" id="GO:0004252">
    <property type="term" value="F:serine-type endopeptidase activity"/>
    <property type="evidence" value="ECO:0007669"/>
    <property type="project" value="InterPro"/>
</dbReference>
<dbReference type="RefSeq" id="WP_211040571.1">
    <property type="nucleotide sequence ID" value="NZ_JAELVF020000004.1"/>
</dbReference>
<dbReference type="InterPro" id="IPR009003">
    <property type="entry name" value="Peptidase_S1_PA"/>
</dbReference>
<evidence type="ECO:0000256" key="7">
    <source>
        <dbReference type="ARBA" id="ARBA00023157"/>
    </source>
</evidence>
<reference evidence="13" key="1">
    <citation type="submission" date="2021-06" db="EMBL/GenBank/DDBJ databases">
        <title>Sequencing of actinobacteria type strains.</title>
        <authorList>
            <person name="Nguyen G.-S."/>
            <person name="Wentzel A."/>
        </authorList>
    </citation>
    <scope>NUCLEOTIDE SEQUENCE</scope>
    <source>
        <strain evidence="13">P38-E01</strain>
    </source>
</reference>
<evidence type="ECO:0000256" key="9">
    <source>
        <dbReference type="PIRSR" id="PIRSR001134-2"/>
    </source>
</evidence>
<dbReference type="InterPro" id="IPR006311">
    <property type="entry name" value="TAT_signal"/>
</dbReference>
<dbReference type="EMBL" id="JAELVF020000004">
    <property type="protein sequence ID" value="MBU7600593.1"/>
    <property type="molecule type" value="Genomic_DNA"/>
</dbReference>
<evidence type="ECO:0000313" key="13">
    <source>
        <dbReference type="EMBL" id="MBU7600593.1"/>
    </source>
</evidence>
<evidence type="ECO:0000256" key="3">
    <source>
        <dbReference type="ARBA" id="ARBA00022729"/>
    </source>
</evidence>
<organism evidence="13 14">
    <name type="scientific">Streptomyces tardus</name>
    <dbReference type="NCBI Taxonomy" id="2780544"/>
    <lineage>
        <taxon>Bacteria</taxon>
        <taxon>Bacillati</taxon>
        <taxon>Actinomycetota</taxon>
        <taxon>Actinomycetes</taxon>
        <taxon>Kitasatosporales</taxon>
        <taxon>Streptomycetaceae</taxon>
        <taxon>Streptomyces</taxon>
    </lineage>
</organism>
<dbReference type="Gene3D" id="3.30.300.50">
    <property type="match status" value="2"/>
</dbReference>
<feature type="disulfide bond" evidence="9">
    <location>
        <begin position="336"/>
        <end position="363"/>
    </location>
</feature>
<keyword evidence="6" id="KW-0865">Zymogen</keyword>
<dbReference type="InterPro" id="IPR004236">
    <property type="entry name" value="Pept_S1_alpha_lytic"/>
</dbReference>
<proteinExistence type="inferred from homology"/>
<evidence type="ECO:0000259" key="12">
    <source>
        <dbReference type="Pfam" id="PF02983"/>
    </source>
</evidence>
<comment type="caution">
    <text evidence="13">The sequence shown here is derived from an EMBL/GenBank/DDBJ whole genome shotgun (WGS) entry which is preliminary data.</text>
</comment>
<feature type="disulfide bond" evidence="9">
    <location>
        <begin position="217"/>
        <end position="237"/>
    </location>
</feature>
<dbReference type="Pfam" id="PF02983">
    <property type="entry name" value="Pro_Al_protease"/>
    <property type="match status" value="1"/>
</dbReference>
<dbReference type="PROSITE" id="PS51318">
    <property type="entry name" value="TAT"/>
    <property type="match status" value="1"/>
</dbReference>
<protein>
    <submittedName>
        <fullName evidence="13">S1 family peptidase</fullName>
    </submittedName>
</protein>
<feature type="region of interest" description="Disordered" evidence="10">
    <location>
        <begin position="346"/>
        <end position="368"/>
    </location>
</feature>
<dbReference type="PIRSF" id="PIRSF001134">
    <property type="entry name" value="Streptogrisin"/>
    <property type="match status" value="1"/>
</dbReference>
<dbReference type="PRINTS" id="PR00861">
    <property type="entry name" value="ALYTICPTASE"/>
</dbReference>
<name>A0A949JI68_9ACTN</name>
<feature type="active site" description="Charge relay system" evidence="8">
    <location>
        <position position="236"/>
    </location>
</feature>
<keyword evidence="14" id="KW-1185">Reference proteome</keyword>
<dbReference type="GO" id="GO:0005576">
    <property type="term" value="C:extracellular region"/>
    <property type="evidence" value="ECO:0007669"/>
    <property type="project" value="InterPro"/>
</dbReference>
<evidence type="ECO:0000313" key="14">
    <source>
        <dbReference type="Proteomes" id="UP000694501"/>
    </source>
</evidence>
<dbReference type="InterPro" id="IPR043504">
    <property type="entry name" value="Peptidase_S1_PA_chymotrypsin"/>
</dbReference>
<keyword evidence="5" id="KW-0720">Serine protease</keyword>
<dbReference type="GO" id="GO:0006508">
    <property type="term" value="P:proteolysis"/>
    <property type="evidence" value="ECO:0007669"/>
    <property type="project" value="UniProtKB-KW"/>
</dbReference>